<feature type="transmembrane region" description="Helical" evidence="1">
    <location>
        <begin position="91"/>
        <end position="111"/>
    </location>
</feature>
<evidence type="ECO:0000313" key="3">
    <source>
        <dbReference type="Proteomes" id="UP001203880"/>
    </source>
</evidence>
<feature type="transmembrane region" description="Helical" evidence="1">
    <location>
        <begin position="320"/>
        <end position="342"/>
    </location>
</feature>
<accession>A0ABT0Q1F2</accession>
<comment type="caution">
    <text evidence="2">The sequence shown here is derived from an EMBL/GenBank/DDBJ whole genome shotgun (WGS) entry which is preliminary data.</text>
</comment>
<feature type="transmembrane region" description="Helical" evidence="1">
    <location>
        <begin position="257"/>
        <end position="278"/>
    </location>
</feature>
<feature type="transmembrane region" description="Helical" evidence="1">
    <location>
        <begin position="144"/>
        <end position="162"/>
    </location>
</feature>
<keyword evidence="1" id="KW-1133">Transmembrane helix</keyword>
<dbReference type="PANTHER" id="PTHR30199">
    <property type="entry name" value="MFS FAMILY TRANSPORTER, PREDICTED SUBSTRATE BENZOATE"/>
    <property type="match status" value="1"/>
</dbReference>
<dbReference type="PANTHER" id="PTHR30199:SF0">
    <property type="entry name" value="INNER MEMBRANE PROTEIN YDCO"/>
    <property type="match status" value="1"/>
</dbReference>
<dbReference type="Proteomes" id="UP001203880">
    <property type="component" value="Unassembled WGS sequence"/>
</dbReference>
<feature type="transmembrane region" description="Helical" evidence="1">
    <location>
        <begin position="200"/>
        <end position="222"/>
    </location>
</feature>
<sequence length="398" mass="40650">MRHSAIPLQTVSTGIVVAIVGFFSSFPIVLQGLNGMRASKAEAASGLMAAAIAMGLAGVVLSLRTKIPVSVAWSTPGVALLAVSKMPEAGFAEAVGAFLFAGLLTTIAGFWRPLSRLIAAIPAPLAQAMLSAVLLSICLQPFSAMSQAPWVALPVIVTWFIAGQINRMIAVPCAVVVAALVVVFQPGFDFTLNGSSVIPAPVFTVPVFSLPSLIGIGLPLFVVTMATQNIPGLAIIRSFGYHPAPAPLISSVGGASLISAPFGAPATCLAAITAAMCANDDSHPDPGKRYLSAVFGGLFYCLFGLFAGIITAFAGLAPPMLLGTLAGVALLPVFATSALAAFEDTSYRQAASITFLVTASGVTIIGLSAAVWGLVLGGIVQVINTRMTRDTHGASRNT</sequence>
<dbReference type="EMBL" id="JAMFMB010000009">
    <property type="protein sequence ID" value="MCL6283655.1"/>
    <property type="molecule type" value="Genomic_DNA"/>
</dbReference>
<reference evidence="2" key="1">
    <citation type="submission" date="2022-05" db="EMBL/GenBank/DDBJ databases">
        <authorList>
            <person name="Park J.-S."/>
        </authorList>
    </citation>
    <scope>NUCLEOTIDE SEQUENCE</scope>
    <source>
        <strain evidence="2">2012CJ41-6</strain>
    </source>
</reference>
<feature type="transmembrane region" description="Helical" evidence="1">
    <location>
        <begin position="42"/>
        <end position="61"/>
    </location>
</feature>
<keyword evidence="1" id="KW-0472">Membrane</keyword>
<dbReference type="NCBIfam" id="TIGR00843">
    <property type="entry name" value="benE"/>
    <property type="match status" value="1"/>
</dbReference>
<protein>
    <submittedName>
        <fullName evidence="2">Benzoate/H(+) symporter BenE family transporter</fullName>
    </submittedName>
</protein>
<keyword evidence="3" id="KW-1185">Reference proteome</keyword>
<feature type="transmembrane region" description="Helical" evidence="1">
    <location>
        <begin position="117"/>
        <end position="137"/>
    </location>
</feature>
<evidence type="ECO:0000313" key="2">
    <source>
        <dbReference type="EMBL" id="MCL6283655.1"/>
    </source>
</evidence>
<feature type="transmembrane region" description="Helical" evidence="1">
    <location>
        <begin position="6"/>
        <end position="30"/>
    </location>
</feature>
<dbReference type="InterPro" id="IPR004711">
    <property type="entry name" value="Benzoate_Transporter"/>
</dbReference>
<gene>
    <name evidence="2" type="ORF">M3P21_08940</name>
</gene>
<feature type="transmembrane region" description="Helical" evidence="1">
    <location>
        <begin position="290"/>
        <end position="314"/>
    </location>
</feature>
<evidence type="ECO:0000256" key="1">
    <source>
        <dbReference type="SAM" id="Phobius"/>
    </source>
</evidence>
<feature type="transmembrane region" description="Helical" evidence="1">
    <location>
        <begin position="354"/>
        <end position="380"/>
    </location>
</feature>
<name>A0ABT0Q1F2_9RHOB</name>
<feature type="transmembrane region" description="Helical" evidence="1">
    <location>
        <begin position="168"/>
        <end position="188"/>
    </location>
</feature>
<proteinExistence type="predicted"/>
<organism evidence="2 3">
    <name type="scientific">Ruegeria spongiae</name>
    <dbReference type="NCBI Taxonomy" id="2942209"/>
    <lineage>
        <taxon>Bacteria</taxon>
        <taxon>Pseudomonadati</taxon>
        <taxon>Pseudomonadota</taxon>
        <taxon>Alphaproteobacteria</taxon>
        <taxon>Rhodobacterales</taxon>
        <taxon>Roseobacteraceae</taxon>
        <taxon>Ruegeria</taxon>
    </lineage>
</organism>
<keyword evidence="1" id="KW-0812">Transmembrane</keyword>
<dbReference type="Pfam" id="PF03594">
    <property type="entry name" value="BenE"/>
    <property type="match status" value="1"/>
</dbReference>